<dbReference type="AlphaFoldDB" id="A0A6L8LRU9"/>
<dbReference type="RefSeq" id="WP_160928067.1">
    <property type="nucleotide sequence ID" value="NZ_WWEU01000002.1"/>
</dbReference>
<comment type="caution">
    <text evidence="1">The sequence shown here is derived from an EMBL/GenBank/DDBJ whole genome shotgun (WGS) entry which is preliminary data.</text>
</comment>
<reference evidence="1 2" key="1">
    <citation type="submission" date="2020-01" db="EMBL/GenBank/DDBJ databases">
        <title>Draft Genome Sequence of Vibrio sp. strain OCN044, Isolated from a Healthy Coral at Palmyra Atoll.</title>
        <authorList>
            <person name="Videau P."/>
            <person name="Loughran R."/>
            <person name="Esquivel A."/>
            <person name="Deadmond M."/>
            <person name="Paddock B.E."/>
            <person name="Saw J.H."/>
            <person name="Ushijima B."/>
        </authorList>
    </citation>
    <scope>NUCLEOTIDE SEQUENCE [LARGE SCALE GENOMIC DNA]</scope>
    <source>
        <strain evidence="1 2">OCN044</strain>
    </source>
</reference>
<dbReference type="EMBL" id="WWEU01000002">
    <property type="protein sequence ID" value="MYM58824.1"/>
    <property type="molecule type" value="Genomic_DNA"/>
</dbReference>
<accession>A0A6L8LRU9</accession>
<organism evidence="1 2">
    <name type="scientific">Vibrio tetraodonis subsp. pristinus</name>
    <dbReference type="NCBI Taxonomy" id="2695891"/>
    <lineage>
        <taxon>Bacteria</taxon>
        <taxon>Pseudomonadati</taxon>
        <taxon>Pseudomonadota</taxon>
        <taxon>Gammaproteobacteria</taxon>
        <taxon>Vibrionales</taxon>
        <taxon>Vibrionaceae</taxon>
        <taxon>Vibrio</taxon>
    </lineage>
</organism>
<dbReference type="Proteomes" id="UP000478571">
    <property type="component" value="Unassembled WGS sequence"/>
</dbReference>
<sequence>MHYAISHHNNEFLYLAVQPRKRSLKHVLLRVNKGLALLKLGKIEYAIEDGQTVWLPFDALVGLTFFPNTCAQKVEVSSRVTEPLPKQGGYVELTPLGSAIVDRLGEEQQSQQAEKKLLSVLLDELVNMEPELSQSTLTVNIQKWSPSKNDNTLSAEQHITLTLREATKRIRSGVKKSQVINDLFEGNEQVYKQLEQTILGHSKE</sequence>
<protein>
    <submittedName>
        <fullName evidence="1">AraC family transcriptional regulator</fullName>
    </submittedName>
</protein>
<gene>
    <name evidence="1" type="ORF">GTG28_06275</name>
</gene>
<evidence type="ECO:0000313" key="2">
    <source>
        <dbReference type="Proteomes" id="UP000478571"/>
    </source>
</evidence>
<evidence type="ECO:0000313" key="1">
    <source>
        <dbReference type="EMBL" id="MYM58824.1"/>
    </source>
</evidence>
<keyword evidence="2" id="KW-1185">Reference proteome</keyword>
<name>A0A6L8LRU9_9VIBR</name>
<proteinExistence type="predicted"/>